<keyword evidence="2" id="KW-1185">Reference proteome</keyword>
<dbReference type="Proteomes" id="UP000266723">
    <property type="component" value="Unassembled WGS sequence"/>
</dbReference>
<sequence>MRGLNMLTKLTRSPLAYSNKSQLSWDGSRVRCKLSLMSTIPRANFLLLDLRSQLSHIDLEKVSIDAINKLSIDTPFRPSIDTTTELSIDVPSSKV</sequence>
<accession>A0ABQ7EZ91</accession>
<name>A0ABQ7EZ91_BRACR</name>
<reference evidence="1 2" key="1">
    <citation type="journal article" date="2020" name="BMC Genomics">
        <title>Intraspecific diversification of the crop wild relative Brassica cretica Lam. using demographic model selection.</title>
        <authorList>
            <person name="Kioukis A."/>
            <person name="Michalopoulou V.A."/>
            <person name="Briers L."/>
            <person name="Pirintsos S."/>
            <person name="Studholme D.J."/>
            <person name="Pavlidis P."/>
            <person name="Sarris P.F."/>
        </authorList>
    </citation>
    <scope>NUCLEOTIDE SEQUENCE [LARGE SCALE GENOMIC DNA]</scope>
    <source>
        <strain evidence="2">cv. PFS-1207/04</strain>
    </source>
</reference>
<organism evidence="1 2">
    <name type="scientific">Brassica cretica</name>
    <name type="common">Mustard</name>
    <dbReference type="NCBI Taxonomy" id="69181"/>
    <lineage>
        <taxon>Eukaryota</taxon>
        <taxon>Viridiplantae</taxon>
        <taxon>Streptophyta</taxon>
        <taxon>Embryophyta</taxon>
        <taxon>Tracheophyta</taxon>
        <taxon>Spermatophyta</taxon>
        <taxon>Magnoliopsida</taxon>
        <taxon>eudicotyledons</taxon>
        <taxon>Gunneridae</taxon>
        <taxon>Pentapetalae</taxon>
        <taxon>rosids</taxon>
        <taxon>malvids</taxon>
        <taxon>Brassicales</taxon>
        <taxon>Brassicaceae</taxon>
        <taxon>Brassiceae</taxon>
        <taxon>Brassica</taxon>
    </lineage>
</organism>
<gene>
    <name evidence="1" type="ORF">DY000_02048216</name>
</gene>
<evidence type="ECO:0000313" key="1">
    <source>
        <dbReference type="EMBL" id="KAF3608741.1"/>
    </source>
</evidence>
<comment type="caution">
    <text evidence="1">The sequence shown here is derived from an EMBL/GenBank/DDBJ whole genome shotgun (WGS) entry which is preliminary data.</text>
</comment>
<proteinExistence type="predicted"/>
<evidence type="ECO:0000313" key="2">
    <source>
        <dbReference type="Proteomes" id="UP000266723"/>
    </source>
</evidence>
<dbReference type="EMBL" id="QGKV02000297">
    <property type="protein sequence ID" value="KAF3608741.1"/>
    <property type="molecule type" value="Genomic_DNA"/>
</dbReference>
<protein>
    <submittedName>
        <fullName evidence="1">Uncharacterized protein</fullName>
    </submittedName>
</protein>